<dbReference type="AlphaFoldDB" id="A0A0F9BQ68"/>
<proteinExistence type="predicted"/>
<name>A0A0F9BQ68_9ZZZZ</name>
<comment type="caution">
    <text evidence="1">The sequence shown here is derived from an EMBL/GenBank/DDBJ whole genome shotgun (WGS) entry which is preliminary data.</text>
</comment>
<accession>A0A0F9BQ68</accession>
<reference evidence="1" key="1">
    <citation type="journal article" date="2015" name="Nature">
        <title>Complex archaea that bridge the gap between prokaryotes and eukaryotes.</title>
        <authorList>
            <person name="Spang A."/>
            <person name="Saw J.H."/>
            <person name="Jorgensen S.L."/>
            <person name="Zaremba-Niedzwiedzka K."/>
            <person name="Martijn J."/>
            <person name="Lind A.E."/>
            <person name="van Eijk R."/>
            <person name="Schleper C."/>
            <person name="Guy L."/>
            <person name="Ettema T.J."/>
        </authorList>
    </citation>
    <scope>NUCLEOTIDE SEQUENCE</scope>
</reference>
<gene>
    <name evidence="1" type="ORF">LCGC14_2700420</name>
</gene>
<protein>
    <submittedName>
        <fullName evidence="1">Uncharacterized protein</fullName>
    </submittedName>
</protein>
<organism evidence="1">
    <name type="scientific">marine sediment metagenome</name>
    <dbReference type="NCBI Taxonomy" id="412755"/>
    <lineage>
        <taxon>unclassified sequences</taxon>
        <taxon>metagenomes</taxon>
        <taxon>ecological metagenomes</taxon>
    </lineage>
</organism>
<sequence length="232" mass="25522">MNYELPQPQTTPEGAAAELRKVYGASQSDPKHPHRDGAHIMHGDFMKAITALHVVKVQELQALEDADRETVQSSWSGPSLKIMKDAMDVQQGKNATVQSQLRKDITEEIEQINKLFPGTDIDIAEQVADPTPNKLNSYRQMRMLGQGDYASLKPLVMADMESLGLPTEQAEAMESIFNASGSGFGKTLINSMIKKNFVDKQARIDNPPVGFGEPAFDHTAIDLSTTVTEPRV</sequence>
<evidence type="ECO:0000313" key="1">
    <source>
        <dbReference type="EMBL" id="KKK92689.1"/>
    </source>
</evidence>
<dbReference type="EMBL" id="LAZR01048106">
    <property type="protein sequence ID" value="KKK92689.1"/>
    <property type="molecule type" value="Genomic_DNA"/>
</dbReference>